<keyword evidence="2 12" id="KW-0813">Transport</keyword>
<evidence type="ECO:0000256" key="4">
    <source>
        <dbReference type="ARBA" id="ARBA00022692"/>
    </source>
</evidence>
<keyword evidence="7 12" id="KW-1133">Transmembrane helix</keyword>
<feature type="transmembrane region" description="Helical" evidence="12">
    <location>
        <begin position="479"/>
        <end position="503"/>
    </location>
</feature>
<dbReference type="Pfam" id="PF00520">
    <property type="entry name" value="Ion_trans"/>
    <property type="match status" value="2"/>
</dbReference>
<dbReference type="FunFam" id="1.10.238.10:FF:000150">
    <property type="entry name" value="Sodium channel protein"/>
    <property type="match status" value="1"/>
</dbReference>
<dbReference type="InterPro" id="IPR043203">
    <property type="entry name" value="VGCC_Ca_Na"/>
</dbReference>
<feature type="transmembrane region" description="Helical" evidence="12">
    <location>
        <begin position="406"/>
        <end position="429"/>
    </location>
</feature>
<feature type="transmembrane region" description="Helical" evidence="12">
    <location>
        <begin position="291"/>
        <end position="313"/>
    </location>
</feature>
<evidence type="ECO:0000256" key="11">
    <source>
        <dbReference type="ARBA" id="ARBA00023303"/>
    </source>
</evidence>
<dbReference type="InterPro" id="IPR001696">
    <property type="entry name" value="Na_channel_asu"/>
</dbReference>
<evidence type="ECO:0000313" key="16">
    <source>
        <dbReference type="EMBL" id="CAF2841167.1"/>
    </source>
</evidence>
<comment type="subcellular location">
    <subcellularLocation>
        <location evidence="1 12">Cell membrane</location>
        <topology evidence="1 12">Multi-pass membrane protein</topology>
    </subcellularLocation>
</comment>
<dbReference type="GO" id="GO:0001518">
    <property type="term" value="C:voltage-gated sodium channel complex"/>
    <property type="evidence" value="ECO:0007669"/>
    <property type="project" value="UniProtKB-UniRule"/>
</dbReference>
<dbReference type="Gene3D" id="1.10.287.70">
    <property type="match status" value="2"/>
</dbReference>
<evidence type="ECO:0000256" key="10">
    <source>
        <dbReference type="ARBA" id="ARBA00023157"/>
    </source>
</evidence>
<evidence type="ECO:0000256" key="7">
    <source>
        <dbReference type="ARBA" id="ARBA00022989"/>
    </source>
</evidence>
<keyword evidence="5" id="KW-0677">Repeat</keyword>
<feature type="region of interest" description="Disordered" evidence="13">
    <location>
        <begin position="862"/>
        <end position="893"/>
    </location>
</feature>
<feature type="compositionally biased region" description="Low complexity" evidence="13">
    <location>
        <begin position="1127"/>
        <end position="1141"/>
    </location>
</feature>
<feature type="transmembrane region" description="Helical" evidence="12">
    <location>
        <begin position="621"/>
        <end position="647"/>
    </location>
</feature>
<feature type="transmembrane region" description="Helical" evidence="12">
    <location>
        <begin position="524"/>
        <end position="552"/>
    </location>
</feature>
<evidence type="ECO:0000256" key="1">
    <source>
        <dbReference type="ARBA" id="ARBA00004651"/>
    </source>
</evidence>
<keyword evidence="3" id="KW-1003">Cell membrane</keyword>
<organism evidence="16 17">
    <name type="scientific">Lepeophtheirus salmonis</name>
    <name type="common">Salmon louse</name>
    <name type="synonym">Caligus salmonis</name>
    <dbReference type="NCBI Taxonomy" id="72036"/>
    <lineage>
        <taxon>Eukaryota</taxon>
        <taxon>Metazoa</taxon>
        <taxon>Ecdysozoa</taxon>
        <taxon>Arthropoda</taxon>
        <taxon>Crustacea</taxon>
        <taxon>Multicrustacea</taxon>
        <taxon>Hexanauplia</taxon>
        <taxon>Copepoda</taxon>
        <taxon>Siphonostomatoida</taxon>
        <taxon>Caligidae</taxon>
        <taxon>Lepeophtheirus</taxon>
    </lineage>
</organism>
<evidence type="ECO:0000256" key="2">
    <source>
        <dbReference type="ARBA" id="ARBA00022448"/>
    </source>
</evidence>
<feature type="transmembrane region" description="Helical" evidence="12">
    <location>
        <begin position="204"/>
        <end position="223"/>
    </location>
</feature>
<dbReference type="InterPro" id="IPR005821">
    <property type="entry name" value="Ion_trans_dom"/>
</dbReference>
<keyword evidence="12" id="KW-0739">Sodium transport</keyword>
<dbReference type="FunFam" id="1.10.287.70:FF:000047">
    <property type="entry name" value="Sodium channel protein"/>
    <property type="match status" value="1"/>
</dbReference>
<gene>
    <name evidence="16" type="ORF">LSAA_5124</name>
</gene>
<keyword evidence="11 12" id="KW-0407">Ion channel</keyword>
<dbReference type="InterPro" id="IPR031649">
    <property type="entry name" value="GPHH_dom"/>
</dbReference>
<feature type="transmembrane region" description="Helical" evidence="12">
    <location>
        <begin position="235"/>
        <end position="255"/>
    </location>
</feature>
<evidence type="ECO:0000256" key="8">
    <source>
        <dbReference type="ARBA" id="ARBA00023065"/>
    </source>
</evidence>
<feature type="transmembrane region" description="Helical" evidence="12">
    <location>
        <begin position="164"/>
        <end position="184"/>
    </location>
</feature>
<dbReference type="PANTHER" id="PTHR10037:SF62">
    <property type="entry name" value="SODIUM CHANNEL PROTEIN 60E"/>
    <property type="match status" value="1"/>
</dbReference>
<dbReference type="GO" id="GO:0086010">
    <property type="term" value="P:membrane depolarization during action potential"/>
    <property type="evidence" value="ECO:0007669"/>
    <property type="project" value="TreeGrafter"/>
</dbReference>
<evidence type="ECO:0000256" key="9">
    <source>
        <dbReference type="ARBA" id="ARBA00023136"/>
    </source>
</evidence>
<keyword evidence="6 12" id="KW-0851">Voltage-gated channel</keyword>
<evidence type="ECO:0000256" key="5">
    <source>
        <dbReference type="ARBA" id="ARBA00022737"/>
    </source>
</evidence>
<accession>A0A7R8CJL6</accession>
<evidence type="ECO:0000256" key="6">
    <source>
        <dbReference type="ARBA" id="ARBA00022882"/>
    </source>
</evidence>
<reference evidence="16" key="1">
    <citation type="submission" date="2021-02" db="EMBL/GenBank/DDBJ databases">
        <authorList>
            <person name="Bekaert M."/>
        </authorList>
    </citation>
    <scope>NUCLEOTIDE SEQUENCE</scope>
    <source>
        <strain evidence="16">IoA-00</strain>
    </source>
</reference>
<evidence type="ECO:0000259" key="14">
    <source>
        <dbReference type="Pfam" id="PF00520"/>
    </source>
</evidence>
<dbReference type="PANTHER" id="PTHR10037">
    <property type="entry name" value="VOLTAGE-GATED CATION CHANNEL CALCIUM AND SODIUM"/>
    <property type="match status" value="1"/>
</dbReference>
<sequence length="1256" mass="143742">MYIIITHLSRALVPKSKVKAGLSFKASSTKSSQNYPIKRKKTKEAIKANLLDGRNNGSLQSINKVNGPIFHSEPDLREDSFELVDVSLKNYSKHSSQELVSEEILDIEEEGNEEGHLKTLTFEEGLNDETSEHKQKKPDPCFPYLCTRFLEQILQTGLYSEAHISIYTVIIPFFEWTILLLIFASSLSLCFEDINLQDNDDLMFILRIVNMVFAILFTIEMLLKWIAFGLWKYFTSMWTCLDFIIVLVSILSLAIDGSANLTSLRSLRTLRALRPLRAISRWQGMKIVVNALMYAIPSIFNVLLVCLVFWLIFSIMGVQIFGGKFYKCLDEQGERLNISVVNDRWDCISQNYSWVNSKITFDHVGHAYLALFQVATFEGWMEVMADAVDIREVDQQPSWEASIYNYFYFVIFIVCGSFFTLNLFIGVIIDNFNALKKKYEGGVLEINWVGKKPQKVIKRPSNELHALFYDISLSRRFEIAIFILIFFKYGDLEAIVKIIGLLVRVFRIGRILRLIKAAKGIRKLLFALMVSLPALFNIGALLALITFIYAIIGMTLFGHVKHQGALNDQVNFETFGRSMQVLFRLVTSAGWNDVLEPLLVSPPDCDPNYKSLPNGNCGHPLIAIVYFVSFIIINFMIVINMYIAIILENFNQAHQEEEIGIVEEDLEMFYTKWSKYDPHATQFINFAQISDFIASLDSPLGISKPNTLALVSFNLPIAKGDKIHCLDVLHSLTKYTLGFVDDGSDDFKKLTSQMDEKFKKQFPTRKELEIVSSTREWKNQDNASRILQRFFKYYVRDGHSFGERIDTQTQTVSSSKCVKRSDTKRSLGDMPDMPSSSGGGATPKKSNFYIDEQSDNLEWRTHSLPSLGAGPVSCSELDSSGDDPPISKRENKPYRKILRKQDKKDICISDEEDMEEEGAIDDENEVFPIREENIMEHHHQVEFHQPQIYPSNWGHRPPPPTSPHYRLDESSEDYYHRFPMEHPPRPRIPPYHYPPTSPPIILQGDIRSSQRVHVSSSIRGCSRNESEKLPYIVNSNPPPCTTLAHELETNPTMQPINMNCIRRVIPSVPPSCSSQHSTILKRYSNPIHTYDEPGCSYEEFVRGSSPPYTKFKTPSVMYPTHPPRGGSSSTTKSSQNKQPQQELKYVITESEYKKKAEEHDTRIKRSRDDPTSTLKKISPKQSIKKSIFTPSKKSSSRRTEPTRQTIRRQARTNTMPKDTHEKSAESTSDAFDDEGLFHFDDKELKFIEDKTNCPKK</sequence>
<dbReference type="GO" id="GO:0022843">
    <property type="term" value="F:voltage-gated monoatomic cation channel activity"/>
    <property type="evidence" value="ECO:0007669"/>
    <property type="project" value="UniProtKB-ARBA"/>
</dbReference>
<evidence type="ECO:0000256" key="12">
    <source>
        <dbReference type="RuleBase" id="RU361132"/>
    </source>
</evidence>
<dbReference type="AlphaFoldDB" id="A0A7R8CJL6"/>
<comment type="similarity">
    <text evidence="12">Belongs to the sodium channel (TC 1.A.1.10) family.</text>
</comment>
<dbReference type="Proteomes" id="UP000675881">
    <property type="component" value="Chromosome 14"/>
</dbReference>
<keyword evidence="8 12" id="KW-0406">Ion transport</keyword>
<dbReference type="GO" id="GO:0005248">
    <property type="term" value="F:voltage-gated sodium channel activity"/>
    <property type="evidence" value="ECO:0007669"/>
    <property type="project" value="InterPro"/>
</dbReference>
<keyword evidence="17" id="KW-1185">Reference proteome</keyword>
<dbReference type="SUPFAM" id="SSF81324">
    <property type="entry name" value="Voltage-gated potassium channels"/>
    <property type="match status" value="2"/>
</dbReference>
<comment type="caution">
    <text evidence="12">Lacks conserved residue(s) required for the propagation of feature annotation.</text>
</comment>
<keyword evidence="9 12" id="KW-0472">Membrane</keyword>
<evidence type="ECO:0000256" key="3">
    <source>
        <dbReference type="ARBA" id="ARBA00022475"/>
    </source>
</evidence>
<comment type="function">
    <text evidence="12">Mediates the voltage-dependent sodium ion permeability of excitable membranes. Assuming opened or closed conformations in response to the voltage difference across the membrane, the protein forms a sodium-selective channel through which Na(+) ions may pass in accordance with their electrochemical gradient.</text>
</comment>
<dbReference type="Pfam" id="PF16905">
    <property type="entry name" value="GPHH"/>
    <property type="match status" value="1"/>
</dbReference>
<feature type="domain" description="Ion transport" evidence="14">
    <location>
        <begin position="500"/>
        <end position="657"/>
    </location>
</feature>
<dbReference type="Gene3D" id="1.20.120.350">
    <property type="entry name" value="Voltage-gated potassium channels. Chain C"/>
    <property type="match status" value="1"/>
</dbReference>
<keyword evidence="10" id="KW-1015">Disulfide bond</keyword>
<keyword evidence="12" id="KW-0915">Sodium</keyword>
<feature type="domain" description="Voltage-dependent L-type calcium channel IQ-associated" evidence="15">
    <location>
        <begin position="669"/>
        <end position="709"/>
    </location>
</feature>
<dbReference type="Gene3D" id="1.10.238.10">
    <property type="entry name" value="EF-hand"/>
    <property type="match status" value="1"/>
</dbReference>
<dbReference type="GO" id="GO:0019228">
    <property type="term" value="P:neuronal action potential"/>
    <property type="evidence" value="ECO:0007669"/>
    <property type="project" value="TreeGrafter"/>
</dbReference>
<keyword evidence="12" id="KW-0894">Sodium channel</keyword>
<feature type="compositionally biased region" description="Low complexity" evidence="13">
    <location>
        <begin position="1175"/>
        <end position="1187"/>
    </location>
</feature>
<evidence type="ECO:0000259" key="15">
    <source>
        <dbReference type="Pfam" id="PF16905"/>
    </source>
</evidence>
<dbReference type="EMBL" id="HG994593">
    <property type="protein sequence ID" value="CAF2841167.1"/>
    <property type="molecule type" value="Genomic_DNA"/>
</dbReference>
<dbReference type="OrthoDB" id="2984333at2759"/>
<keyword evidence="4 12" id="KW-0812">Transmembrane</keyword>
<feature type="compositionally biased region" description="Basic and acidic residues" evidence="13">
    <location>
        <begin position="1150"/>
        <end position="1170"/>
    </location>
</feature>
<name>A0A7R8CJL6_LEPSM</name>
<dbReference type="InterPro" id="IPR027359">
    <property type="entry name" value="Volt_channel_dom_sf"/>
</dbReference>
<evidence type="ECO:0000313" key="17">
    <source>
        <dbReference type="Proteomes" id="UP000675881"/>
    </source>
</evidence>
<protein>
    <recommendedName>
        <fullName evidence="12">Sodium channel protein</fullName>
    </recommendedName>
</protein>
<feature type="region of interest" description="Disordered" evidence="13">
    <location>
        <begin position="1111"/>
        <end position="1234"/>
    </location>
</feature>
<feature type="region of interest" description="Disordered" evidence="13">
    <location>
        <begin position="812"/>
        <end position="847"/>
    </location>
</feature>
<dbReference type="PRINTS" id="PR00170">
    <property type="entry name" value="NACHANNEL"/>
</dbReference>
<feature type="domain" description="Ion transport" evidence="14">
    <location>
        <begin position="172"/>
        <end position="438"/>
    </location>
</feature>
<proteinExistence type="inferred from homology"/>
<evidence type="ECO:0000256" key="13">
    <source>
        <dbReference type="SAM" id="MobiDB-lite"/>
    </source>
</evidence>